<protein>
    <recommendedName>
        <fullName evidence="5">Yip1 domain-containing protein</fullName>
    </recommendedName>
</protein>
<evidence type="ECO:0000256" key="2">
    <source>
        <dbReference type="SAM" id="Phobius"/>
    </source>
</evidence>
<dbReference type="EMBL" id="BAABJP010000058">
    <property type="protein sequence ID" value="GAA5174060.1"/>
    <property type="molecule type" value="Genomic_DNA"/>
</dbReference>
<proteinExistence type="predicted"/>
<evidence type="ECO:0000313" key="4">
    <source>
        <dbReference type="Proteomes" id="UP001428817"/>
    </source>
</evidence>
<dbReference type="Proteomes" id="UP001428817">
    <property type="component" value="Unassembled WGS sequence"/>
</dbReference>
<accession>A0ABP9RB48</accession>
<comment type="caution">
    <text evidence="3">The sequence shown here is derived from an EMBL/GenBank/DDBJ whole genome shotgun (WGS) entry which is preliminary data.</text>
</comment>
<feature type="transmembrane region" description="Helical" evidence="2">
    <location>
        <begin position="162"/>
        <end position="182"/>
    </location>
</feature>
<evidence type="ECO:0008006" key="5">
    <source>
        <dbReference type="Google" id="ProtNLM"/>
    </source>
</evidence>
<organism evidence="3 4">
    <name type="scientific">Pseudonocardia eucalypti</name>
    <dbReference type="NCBI Taxonomy" id="648755"/>
    <lineage>
        <taxon>Bacteria</taxon>
        <taxon>Bacillati</taxon>
        <taxon>Actinomycetota</taxon>
        <taxon>Actinomycetes</taxon>
        <taxon>Pseudonocardiales</taxon>
        <taxon>Pseudonocardiaceae</taxon>
        <taxon>Pseudonocardia</taxon>
    </lineage>
</organism>
<reference evidence="4" key="1">
    <citation type="journal article" date="2019" name="Int. J. Syst. Evol. Microbiol.">
        <title>The Global Catalogue of Microorganisms (GCM) 10K type strain sequencing project: providing services to taxonomists for standard genome sequencing and annotation.</title>
        <authorList>
            <consortium name="The Broad Institute Genomics Platform"/>
            <consortium name="The Broad Institute Genome Sequencing Center for Infectious Disease"/>
            <person name="Wu L."/>
            <person name="Ma J."/>
        </authorList>
    </citation>
    <scope>NUCLEOTIDE SEQUENCE [LARGE SCALE GENOMIC DNA]</scope>
    <source>
        <strain evidence="4">JCM 18303</strain>
    </source>
</reference>
<feature type="compositionally biased region" description="Pro residues" evidence="1">
    <location>
        <begin position="1"/>
        <end position="47"/>
    </location>
</feature>
<dbReference type="InterPro" id="IPR045382">
    <property type="entry name" value="DUF6529"/>
</dbReference>
<keyword evidence="2" id="KW-0472">Membrane</keyword>
<feature type="transmembrane region" description="Helical" evidence="2">
    <location>
        <begin position="188"/>
        <end position="208"/>
    </location>
</feature>
<evidence type="ECO:0000313" key="3">
    <source>
        <dbReference type="EMBL" id="GAA5174060.1"/>
    </source>
</evidence>
<keyword evidence="4" id="KW-1185">Reference proteome</keyword>
<gene>
    <name evidence="3" type="ORF">GCM10023321_77050</name>
</gene>
<dbReference type="Pfam" id="PF20139">
    <property type="entry name" value="DUF6529"/>
    <property type="match status" value="1"/>
</dbReference>
<feature type="transmembrane region" description="Helical" evidence="2">
    <location>
        <begin position="220"/>
        <end position="241"/>
    </location>
</feature>
<sequence length="248" mass="26138">MTCPYPAPEPPRNPGGPTAQPPRNPGGPTTQPPRNPGGPTVEPPRSPGGPSDALFRPRPEPPPPPKPPRRSDPWAAALLVPLAVGCGVAVLLGVYGRLHEPTGFAINVAGFSSGLYVKAWLTTAATLLAVVQVVSGAALYGRLRLNSLRSVMPALHRWSGRLAVLLTVPVMVHCLFALGFEYGTPRVLVHSVLGCAFYGAFVAKMLALTKRGLPGWAIPVLGSALFTVLVGLWLTSSLWVFGTKGLHF</sequence>
<feature type="region of interest" description="Disordered" evidence="1">
    <location>
        <begin position="1"/>
        <end position="70"/>
    </location>
</feature>
<keyword evidence="2" id="KW-0812">Transmembrane</keyword>
<evidence type="ECO:0000256" key="1">
    <source>
        <dbReference type="SAM" id="MobiDB-lite"/>
    </source>
</evidence>
<keyword evidence="2" id="KW-1133">Transmembrane helix</keyword>
<feature type="transmembrane region" description="Helical" evidence="2">
    <location>
        <begin position="74"/>
        <end position="95"/>
    </location>
</feature>
<dbReference type="RefSeq" id="WP_221497608.1">
    <property type="nucleotide sequence ID" value="NZ_BAABJP010000058.1"/>
</dbReference>
<name>A0ABP9RB48_9PSEU</name>
<feature type="transmembrane region" description="Helical" evidence="2">
    <location>
        <begin position="115"/>
        <end position="141"/>
    </location>
</feature>